<dbReference type="EMBL" id="LGCI01000010">
    <property type="protein sequence ID" value="KOY81372.1"/>
    <property type="molecule type" value="Genomic_DNA"/>
</dbReference>
<dbReference type="AlphaFoldDB" id="A0A0M9DJC7"/>
<evidence type="ECO:0000256" key="1">
    <source>
        <dbReference type="ARBA" id="ARBA00022801"/>
    </source>
</evidence>
<dbReference type="Proteomes" id="UP000037977">
    <property type="component" value="Unassembled WGS sequence"/>
</dbReference>
<evidence type="ECO:0008006" key="5">
    <source>
        <dbReference type="Google" id="ProtNLM"/>
    </source>
</evidence>
<dbReference type="PANTHER" id="PTHR36845:SF1">
    <property type="entry name" value="HYDROLASE, PUTATIVE (AFU_ORTHOLOGUE AFUA_7G05090)-RELATED"/>
    <property type="match status" value="1"/>
</dbReference>
<gene>
    <name evidence="3" type="ORF">ADM90_19820</name>
</gene>
<dbReference type="GO" id="GO:0000272">
    <property type="term" value="P:polysaccharide catabolic process"/>
    <property type="evidence" value="ECO:0007669"/>
    <property type="project" value="TreeGrafter"/>
</dbReference>
<comment type="caution">
    <text evidence="3">The sequence shown here is derived from an EMBL/GenBank/DDBJ whole genome shotgun (WGS) entry which is preliminary data.</text>
</comment>
<dbReference type="STRING" id="33935.ADM90_19820"/>
<name>A0A0M9DJC7_9BACI</name>
<dbReference type="RefSeq" id="WP_053996620.1">
    <property type="nucleotide sequence ID" value="NZ_CP065643.1"/>
</dbReference>
<proteinExistence type="inferred from homology"/>
<protein>
    <recommendedName>
        <fullName evidence="5">Glycosyl hydrolase family 88</fullName>
    </recommendedName>
</protein>
<dbReference type="SUPFAM" id="SSF48208">
    <property type="entry name" value="Six-hairpin glycosidases"/>
    <property type="match status" value="1"/>
</dbReference>
<evidence type="ECO:0000313" key="3">
    <source>
        <dbReference type="EMBL" id="KOY81372.1"/>
    </source>
</evidence>
<organism evidence="3 4">
    <name type="scientific">Lysinibacillus macroides</name>
    <dbReference type="NCBI Taxonomy" id="33935"/>
    <lineage>
        <taxon>Bacteria</taxon>
        <taxon>Bacillati</taxon>
        <taxon>Bacillota</taxon>
        <taxon>Bacilli</taxon>
        <taxon>Bacillales</taxon>
        <taxon>Bacillaceae</taxon>
        <taxon>Lysinibacillus</taxon>
    </lineage>
</organism>
<evidence type="ECO:0000313" key="4">
    <source>
        <dbReference type="Proteomes" id="UP000037977"/>
    </source>
</evidence>
<dbReference type="PANTHER" id="PTHR36845">
    <property type="entry name" value="HYDROLASE, PUTATIVE (AFU_ORTHOLOGUE AFUA_7G05090)-RELATED"/>
    <property type="match status" value="1"/>
</dbReference>
<dbReference type="OrthoDB" id="428577at2"/>
<dbReference type="GO" id="GO:0052757">
    <property type="term" value="F:chondroitin hydrolase activity"/>
    <property type="evidence" value="ECO:0007669"/>
    <property type="project" value="TreeGrafter"/>
</dbReference>
<dbReference type="InterPro" id="IPR052369">
    <property type="entry name" value="UG_Glycosaminoglycan_Hydrolase"/>
</dbReference>
<dbReference type="Gene3D" id="1.50.10.10">
    <property type="match status" value="1"/>
</dbReference>
<comment type="similarity">
    <text evidence="2">Belongs to the glycosyl hydrolase 88 family.</text>
</comment>
<reference evidence="3 4" key="1">
    <citation type="submission" date="2015-07" db="EMBL/GenBank/DDBJ databases">
        <title>Genome sequencing project for genomic taxonomy and phylogenomics of Bacillus-like bacteria.</title>
        <authorList>
            <person name="Liu B."/>
            <person name="Wang J."/>
            <person name="Zhu Y."/>
            <person name="Liu G."/>
            <person name="Chen Q."/>
            <person name="Chen Z."/>
            <person name="Che J."/>
            <person name="Ge C."/>
            <person name="Shi H."/>
            <person name="Pan Z."/>
            <person name="Liu X."/>
        </authorList>
    </citation>
    <scope>NUCLEOTIDE SEQUENCE [LARGE SCALE GENOMIC DNA]</scope>
    <source>
        <strain evidence="3 4">DSM 54</strain>
    </source>
</reference>
<keyword evidence="1" id="KW-0378">Hydrolase</keyword>
<accession>A0A0M9DJC7</accession>
<dbReference type="InterPro" id="IPR008928">
    <property type="entry name" value="6-hairpin_glycosidase_sf"/>
</dbReference>
<dbReference type="PATRIC" id="fig|33935.3.peg.2791"/>
<keyword evidence="4" id="KW-1185">Reference proteome</keyword>
<dbReference type="InterPro" id="IPR012341">
    <property type="entry name" value="6hp_glycosidase-like_sf"/>
</dbReference>
<evidence type="ECO:0000256" key="2">
    <source>
        <dbReference type="ARBA" id="ARBA00038358"/>
    </source>
</evidence>
<sequence length="198" mass="22465">MALTEPKYISAVTRVVDHGIRTLVLPDGRTCEYAKVDQLTGTLQTIYNKNALDYDTVWSRGHAWTIYGLIKAYSFCKNDTYFEVINKVTNIYINQTKWDLIPNWDLFANKDDILDTSAAAAVCSAFIKFGKVEKDLKYLNLGKTILNTLLTNDYLSSKKSHQGILLHASTPLRITSKPGESQIWGDYFLLEALNQIMK</sequence>